<feature type="region of interest" description="Disordered" evidence="10">
    <location>
        <begin position="605"/>
        <end position="630"/>
    </location>
</feature>
<evidence type="ECO:0000256" key="10">
    <source>
        <dbReference type="SAM" id="MobiDB-lite"/>
    </source>
</evidence>
<evidence type="ECO:0000256" key="4">
    <source>
        <dbReference type="ARBA" id="ARBA00022840"/>
    </source>
</evidence>
<evidence type="ECO:0000256" key="7">
    <source>
        <dbReference type="ARBA" id="ARBA00041084"/>
    </source>
</evidence>
<evidence type="ECO:0000256" key="8">
    <source>
        <dbReference type="ARBA" id="ARBA00042306"/>
    </source>
</evidence>
<dbReference type="Pfam" id="PF17207">
    <property type="entry name" value="MCM_OB"/>
    <property type="match status" value="1"/>
</dbReference>
<dbReference type="SMART" id="SM00350">
    <property type="entry name" value="MCM"/>
    <property type="match status" value="1"/>
</dbReference>
<evidence type="ECO:0000256" key="1">
    <source>
        <dbReference type="ARBA" id="ARBA00004123"/>
    </source>
</evidence>
<evidence type="ECO:0000256" key="5">
    <source>
        <dbReference type="ARBA" id="ARBA00023125"/>
    </source>
</evidence>
<dbReference type="InterPro" id="IPR033762">
    <property type="entry name" value="MCM_OB"/>
</dbReference>
<comment type="subcellular location">
    <subcellularLocation>
        <location evidence="1">Nucleus</location>
    </subcellularLocation>
</comment>
<keyword evidence="4 9" id="KW-0067">ATP-binding</keyword>
<organism evidence="12 13">
    <name type="scientific">Rhipicephalus sanguineus</name>
    <name type="common">Brown dog tick</name>
    <name type="synonym">Ixodes sanguineus</name>
    <dbReference type="NCBI Taxonomy" id="34632"/>
    <lineage>
        <taxon>Eukaryota</taxon>
        <taxon>Metazoa</taxon>
        <taxon>Ecdysozoa</taxon>
        <taxon>Arthropoda</taxon>
        <taxon>Chelicerata</taxon>
        <taxon>Arachnida</taxon>
        <taxon>Acari</taxon>
        <taxon>Parasitiformes</taxon>
        <taxon>Ixodida</taxon>
        <taxon>Ixodoidea</taxon>
        <taxon>Ixodidae</taxon>
        <taxon>Rhipicephalinae</taxon>
        <taxon>Rhipicephalus</taxon>
        <taxon>Rhipicephalus</taxon>
    </lineage>
</organism>
<dbReference type="GO" id="GO:0005524">
    <property type="term" value="F:ATP binding"/>
    <property type="evidence" value="ECO:0007669"/>
    <property type="project" value="UniProtKB-KW"/>
</dbReference>
<dbReference type="InterPro" id="IPR003593">
    <property type="entry name" value="AAA+_ATPase"/>
</dbReference>
<comment type="caution">
    <text evidence="12">The sequence shown here is derived from an EMBL/GenBank/DDBJ whole genome shotgun (WGS) entry which is preliminary data.</text>
</comment>
<evidence type="ECO:0000259" key="11">
    <source>
        <dbReference type="PROSITE" id="PS50051"/>
    </source>
</evidence>
<reference evidence="12" key="2">
    <citation type="submission" date="2021-09" db="EMBL/GenBank/DDBJ databases">
        <authorList>
            <person name="Jia N."/>
            <person name="Wang J."/>
            <person name="Shi W."/>
            <person name="Du L."/>
            <person name="Sun Y."/>
            <person name="Zhan W."/>
            <person name="Jiang J."/>
            <person name="Wang Q."/>
            <person name="Zhang B."/>
            <person name="Ji P."/>
            <person name="Sakyi L.B."/>
            <person name="Cui X."/>
            <person name="Yuan T."/>
            <person name="Jiang B."/>
            <person name="Yang W."/>
            <person name="Lam T.T.-Y."/>
            <person name="Chang Q."/>
            <person name="Ding S."/>
            <person name="Wang X."/>
            <person name="Zhu J."/>
            <person name="Ruan X."/>
            <person name="Zhao L."/>
            <person name="Wei J."/>
            <person name="Que T."/>
            <person name="Du C."/>
            <person name="Cheng J."/>
            <person name="Dai P."/>
            <person name="Han X."/>
            <person name="Huang E."/>
            <person name="Gao Y."/>
            <person name="Liu J."/>
            <person name="Shao H."/>
            <person name="Ye R."/>
            <person name="Li L."/>
            <person name="Wei W."/>
            <person name="Wang X."/>
            <person name="Wang C."/>
            <person name="Huo Q."/>
            <person name="Li W."/>
            <person name="Guo W."/>
            <person name="Chen H."/>
            <person name="Chen S."/>
            <person name="Zhou L."/>
            <person name="Zhou L."/>
            <person name="Ni X."/>
            <person name="Tian J."/>
            <person name="Zhou Y."/>
            <person name="Sheng Y."/>
            <person name="Liu T."/>
            <person name="Pan Y."/>
            <person name="Xia L."/>
            <person name="Li J."/>
            <person name="Zhao F."/>
            <person name="Cao W."/>
        </authorList>
    </citation>
    <scope>NUCLEOTIDE SEQUENCE</scope>
    <source>
        <strain evidence="12">Rsan-2018</strain>
        <tissue evidence="12">Larvae</tissue>
    </source>
</reference>
<keyword evidence="6" id="KW-0539">Nucleus</keyword>
<comment type="similarity">
    <text evidence="2 9">Belongs to the MCM family.</text>
</comment>
<dbReference type="Pfam" id="PF00493">
    <property type="entry name" value="MCM"/>
    <property type="match status" value="1"/>
</dbReference>
<dbReference type="PRINTS" id="PR01657">
    <property type="entry name" value="MCMFAMILY"/>
</dbReference>
<dbReference type="PROSITE" id="PS50051">
    <property type="entry name" value="MCM_2"/>
    <property type="match status" value="1"/>
</dbReference>
<feature type="compositionally biased region" description="Low complexity" evidence="10">
    <location>
        <begin position="610"/>
        <end position="619"/>
    </location>
</feature>
<proteinExistence type="inferred from homology"/>
<dbReference type="InterPro" id="IPR027417">
    <property type="entry name" value="P-loop_NTPase"/>
</dbReference>
<dbReference type="Gene3D" id="2.20.28.10">
    <property type="match status" value="1"/>
</dbReference>
<evidence type="ECO:0000313" key="13">
    <source>
        <dbReference type="Proteomes" id="UP000821837"/>
    </source>
</evidence>
<dbReference type="CDD" id="cd22247">
    <property type="entry name" value="MCM8_WHD"/>
    <property type="match status" value="1"/>
</dbReference>
<dbReference type="Pfam" id="PF25051">
    <property type="entry name" value="WHD_MCM8"/>
    <property type="match status" value="1"/>
</dbReference>
<dbReference type="Proteomes" id="UP000821837">
    <property type="component" value="Unassembled WGS sequence"/>
</dbReference>
<dbReference type="InterPro" id="IPR031327">
    <property type="entry name" value="MCM"/>
</dbReference>
<dbReference type="InterPro" id="IPR058767">
    <property type="entry name" value="MCM8_N"/>
</dbReference>
<evidence type="ECO:0000256" key="6">
    <source>
        <dbReference type="ARBA" id="ARBA00023242"/>
    </source>
</evidence>
<dbReference type="GO" id="GO:0017116">
    <property type="term" value="F:single-stranded DNA helicase activity"/>
    <property type="evidence" value="ECO:0007669"/>
    <property type="project" value="TreeGrafter"/>
</dbReference>
<dbReference type="AlphaFoldDB" id="A0A9D4PCU3"/>
<accession>A0A9D4PCU3</accession>
<dbReference type="GO" id="GO:0003697">
    <property type="term" value="F:single-stranded DNA binding"/>
    <property type="evidence" value="ECO:0007669"/>
    <property type="project" value="TreeGrafter"/>
</dbReference>
<dbReference type="GO" id="GO:0006310">
    <property type="term" value="P:DNA recombination"/>
    <property type="evidence" value="ECO:0007669"/>
    <property type="project" value="UniProtKB-ARBA"/>
</dbReference>
<feature type="compositionally biased region" description="Basic residues" evidence="10">
    <location>
        <begin position="17"/>
        <end position="28"/>
    </location>
</feature>
<reference evidence="12" key="1">
    <citation type="journal article" date="2020" name="Cell">
        <title>Large-Scale Comparative Analyses of Tick Genomes Elucidate Their Genetic Diversity and Vector Capacities.</title>
        <authorList>
            <consortium name="Tick Genome and Microbiome Consortium (TIGMIC)"/>
            <person name="Jia N."/>
            <person name="Wang J."/>
            <person name="Shi W."/>
            <person name="Du L."/>
            <person name="Sun Y."/>
            <person name="Zhan W."/>
            <person name="Jiang J.F."/>
            <person name="Wang Q."/>
            <person name="Zhang B."/>
            <person name="Ji P."/>
            <person name="Bell-Sakyi L."/>
            <person name="Cui X.M."/>
            <person name="Yuan T.T."/>
            <person name="Jiang B.G."/>
            <person name="Yang W.F."/>
            <person name="Lam T.T."/>
            <person name="Chang Q.C."/>
            <person name="Ding S.J."/>
            <person name="Wang X.J."/>
            <person name="Zhu J.G."/>
            <person name="Ruan X.D."/>
            <person name="Zhao L."/>
            <person name="Wei J.T."/>
            <person name="Ye R.Z."/>
            <person name="Que T.C."/>
            <person name="Du C.H."/>
            <person name="Zhou Y.H."/>
            <person name="Cheng J.X."/>
            <person name="Dai P.F."/>
            <person name="Guo W.B."/>
            <person name="Han X.H."/>
            <person name="Huang E.J."/>
            <person name="Li L.F."/>
            <person name="Wei W."/>
            <person name="Gao Y.C."/>
            <person name="Liu J.Z."/>
            <person name="Shao H.Z."/>
            <person name="Wang X."/>
            <person name="Wang C.C."/>
            <person name="Yang T.C."/>
            <person name="Huo Q.B."/>
            <person name="Li W."/>
            <person name="Chen H.Y."/>
            <person name="Chen S.E."/>
            <person name="Zhou L.G."/>
            <person name="Ni X.B."/>
            <person name="Tian J.H."/>
            <person name="Sheng Y."/>
            <person name="Liu T."/>
            <person name="Pan Y.S."/>
            <person name="Xia L.Y."/>
            <person name="Li J."/>
            <person name="Zhao F."/>
            <person name="Cao W.C."/>
        </authorList>
    </citation>
    <scope>NUCLEOTIDE SEQUENCE</scope>
    <source>
        <strain evidence="12">Rsan-2018</strain>
    </source>
</reference>
<keyword evidence="5 9" id="KW-0238">DNA-binding</keyword>
<dbReference type="Pfam" id="PF17855">
    <property type="entry name" value="MCM_lid"/>
    <property type="match status" value="1"/>
</dbReference>
<evidence type="ECO:0000313" key="12">
    <source>
        <dbReference type="EMBL" id="KAH7936068.1"/>
    </source>
</evidence>
<dbReference type="SUPFAM" id="SSF50249">
    <property type="entry name" value="Nucleic acid-binding proteins"/>
    <property type="match status" value="1"/>
</dbReference>
<dbReference type="Gene3D" id="2.40.50.140">
    <property type="entry name" value="Nucleic acid-binding proteins"/>
    <property type="match status" value="1"/>
</dbReference>
<name>A0A9D4PCU3_RHISA</name>
<gene>
    <name evidence="12" type="ORF">HPB52_017631</name>
</gene>
<evidence type="ECO:0000256" key="2">
    <source>
        <dbReference type="ARBA" id="ARBA00008010"/>
    </source>
</evidence>
<protein>
    <recommendedName>
        <fullName evidence="7">DNA helicase MCM8</fullName>
    </recommendedName>
    <alternativeName>
        <fullName evidence="8">Minichromosome maintenance 8</fullName>
    </alternativeName>
</protein>
<keyword evidence="3 9" id="KW-0547">Nucleotide-binding</keyword>
<dbReference type="CDD" id="cd17759">
    <property type="entry name" value="MCM8"/>
    <property type="match status" value="1"/>
</dbReference>
<dbReference type="PANTHER" id="PTHR11630:SF47">
    <property type="entry name" value="DNA HELICASE MCM8"/>
    <property type="match status" value="1"/>
</dbReference>
<feature type="region of interest" description="Disordered" evidence="10">
    <location>
        <begin position="17"/>
        <end position="61"/>
    </location>
</feature>
<dbReference type="GO" id="GO:0042555">
    <property type="term" value="C:MCM complex"/>
    <property type="evidence" value="ECO:0007669"/>
    <property type="project" value="TreeGrafter"/>
</dbReference>
<dbReference type="GO" id="GO:0005634">
    <property type="term" value="C:nucleus"/>
    <property type="evidence" value="ECO:0007669"/>
    <property type="project" value="UniProtKB-SubCell"/>
</dbReference>
<dbReference type="Pfam" id="PF26065">
    <property type="entry name" value="MCM8_N"/>
    <property type="match status" value="1"/>
</dbReference>
<keyword evidence="13" id="KW-1185">Reference proteome</keyword>
<evidence type="ECO:0000256" key="9">
    <source>
        <dbReference type="RuleBase" id="RU004070"/>
    </source>
</evidence>
<dbReference type="EMBL" id="JABSTV010001255">
    <property type="protein sequence ID" value="KAH7936068.1"/>
    <property type="molecule type" value="Genomic_DNA"/>
</dbReference>
<dbReference type="VEuPathDB" id="VectorBase:RSAN_029954"/>
<dbReference type="InterPro" id="IPR001208">
    <property type="entry name" value="MCM_dom"/>
</dbReference>
<feature type="domain" description="MCM C-terminal AAA(+) ATPase" evidence="11">
    <location>
        <begin position="377"/>
        <end position="583"/>
    </location>
</feature>
<dbReference type="InterPro" id="IPR041562">
    <property type="entry name" value="MCM_lid"/>
</dbReference>
<dbReference type="Gene3D" id="3.40.50.300">
    <property type="entry name" value="P-loop containing nucleotide triphosphate hydrolases"/>
    <property type="match status" value="1"/>
</dbReference>
<dbReference type="SUPFAM" id="SSF52540">
    <property type="entry name" value="P-loop containing nucleoside triphosphate hydrolases"/>
    <property type="match status" value="1"/>
</dbReference>
<dbReference type="SMART" id="SM00382">
    <property type="entry name" value="AAA"/>
    <property type="match status" value="1"/>
</dbReference>
<dbReference type="PANTHER" id="PTHR11630">
    <property type="entry name" value="DNA REPLICATION LICENSING FACTOR MCM FAMILY MEMBER"/>
    <property type="match status" value="1"/>
</dbReference>
<dbReference type="InterPro" id="IPR056875">
    <property type="entry name" value="MCM8/REC_WHD"/>
</dbReference>
<sequence length="815" mass="88958">MNYNSWNNRGRGRFRRRAAGPRFARQRRRIVDPEDSDGSQVDDRAASSSPRFGNDSHRRRISAQQSPYPGWHFYFPNEDYPPDESVSQRLKLLEACFAERVSKFVAPTGVVDRSRSSYEVRVDEIADDAGVKEDWPDLKESLKCRPHDVLKLLGLALHQTLSKHDQSQMDIDAVDPLPELTVRIAGFGPLTPLRDVRSMTCGRMVAVRGTVVRASEVKPQYRAIGFTCSGCGTEQSVAQPGGYFTVPTCCPERGCRSRTFQEQATSPLTQLVDWQSLRLQAYEGTEGGRIPRIIDCELTDDLVGSAVPGDMVTVAGIVELARCDGPSSSTGPLDCYLVANHVLGEQREPVITTTPSGPDLGRQDYYAIEAIHDKPDLFRLLVNSLCPAIYGHEIVKAGLLLALFGGVRRYSDDPDHVPVRGDPHVLVVGDPGLGKSQLLHACARVAPRGVFVCGNTASIAGLTVSVGRGSAGEASLEAGALVLADRGCCCIDELDKMSTAQGALLEAMEQQCVSIAKAELTVSLPARAGVLAAANPVGGHYNRAKTVAENLRMGSALLSRFDLVFILLDQPNADLDRRLSEHVMAMHLKKSSSLSSCQLLLEGASDTRASTTSQTPQPSNSLAQRLRGPVPDPIPAPLLRKYITYARQYVQPTLSSECAAHLQKFYLHLRGIRQADSVPITTRQLESLIRLTQARARLELREECTAQDALDVIELMKHSIADTQSDGMGSVDFRRSQHGSGMSKPAQARALVSALTKESQRTGNRIFTTSELRTVAEQRCGILSSSVRVIVDALNDQGFLLKKGSGRYQLQTTDF</sequence>
<dbReference type="InterPro" id="IPR012340">
    <property type="entry name" value="NA-bd_OB-fold"/>
</dbReference>
<evidence type="ECO:0000256" key="3">
    <source>
        <dbReference type="ARBA" id="ARBA00022741"/>
    </source>
</evidence>